<reference evidence="2" key="1">
    <citation type="submission" date="2016-01" db="EMBL/GenBank/DDBJ databases">
        <authorList>
            <person name="Mcilroy J.S."/>
            <person name="Karst M S."/>
            <person name="Albertsen M."/>
        </authorList>
    </citation>
    <scope>NUCLEOTIDE SEQUENCE</scope>
    <source>
        <strain evidence="2">Cfx-K</strain>
    </source>
</reference>
<dbReference type="PANTHER" id="PTHR45947:SF3">
    <property type="entry name" value="SULFOQUINOVOSYL TRANSFERASE SQD2"/>
    <property type="match status" value="1"/>
</dbReference>
<name>A0A170PDC8_9CHLR</name>
<accession>A0A170PDC8</accession>
<dbReference type="GO" id="GO:0016757">
    <property type="term" value="F:glycosyltransferase activity"/>
    <property type="evidence" value="ECO:0007669"/>
    <property type="project" value="UniProtKB-KW"/>
</dbReference>
<dbReference type="InterPro" id="IPR050194">
    <property type="entry name" value="Glycosyltransferase_grp1"/>
</dbReference>
<protein>
    <submittedName>
        <fullName evidence="2">Glycosyl transferase family 1 protein</fullName>
        <ecNumber evidence="2">2.4.1.-</ecNumber>
    </submittedName>
</protein>
<dbReference type="EMBL" id="LN890655">
    <property type="protein sequence ID" value="CUS01957.2"/>
    <property type="molecule type" value="Genomic_DNA"/>
</dbReference>
<dbReference type="OrthoDB" id="9807209at2"/>
<dbReference type="Gene3D" id="3.40.50.2000">
    <property type="entry name" value="Glycogen Phosphorylase B"/>
    <property type="match status" value="2"/>
</dbReference>
<dbReference type="Proteomes" id="UP000215027">
    <property type="component" value="Chromosome I"/>
</dbReference>
<dbReference type="Pfam" id="PF13579">
    <property type="entry name" value="Glyco_trans_4_4"/>
    <property type="match status" value="1"/>
</dbReference>
<proteinExistence type="predicted"/>
<organism evidence="2 3">
    <name type="scientific">Candidatus Promineifilum breve</name>
    <dbReference type="NCBI Taxonomy" id="1806508"/>
    <lineage>
        <taxon>Bacteria</taxon>
        <taxon>Bacillati</taxon>
        <taxon>Chloroflexota</taxon>
        <taxon>Ardenticatenia</taxon>
        <taxon>Candidatus Promineifilales</taxon>
        <taxon>Candidatus Promineifilaceae</taxon>
        <taxon>Candidatus Promineifilum</taxon>
    </lineage>
</organism>
<keyword evidence="2" id="KW-0328">Glycosyltransferase</keyword>
<evidence type="ECO:0000313" key="3">
    <source>
        <dbReference type="Proteomes" id="UP000215027"/>
    </source>
</evidence>
<keyword evidence="2" id="KW-0808">Transferase</keyword>
<dbReference type="CDD" id="cd03801">
    <property type="entry name" value="GT4_PimA-like"/>
    <property type="match status" value="1"/>
</dbReference>
<keyword evidence="3" id="KW-1185">Reference proteome</keyword>
<evidence type="ECO:0000313" key="2">
    <source>
        <dbReference type="EMBL" id="CUS01957.2"/>
    </source>
</evidence>
<dbReference type="KEGG" id="pbf:CFX0092_A0076"/>
<dbReference type="InterPro" id="IPR028098">
    <property type="entry name" value="Glyco_trans_4-like_N"/>
</dbReference>
<sequence length="408" mass="46010">MIPWSSFGVSERVMRLLFLTARLPYPPNRGDRLRAYNFLRVLAREHEITLLSFISDSRETGNVGPLRAFCEDIQLIHRGQWPATATTGLNAWRPLPLQSLYYRSPVMQSAVDRLISRRRFDAAYVHLFRMAQFVAQQRALYRVLDLTDAISSEIERSLPYRDRKWRLVYGQELPRIRRYEREIVRHFDETWLISEAERQHLLGNGVDDRLIVVPNGVDSERYRPSGRANDAPALIFVGHMGVFHNIDAADYLARDLLPGIRAAIPAARLALVGAEPAAQVTALGSLPGVRVLGHVADLNAALNEAAVFVAPLRFAAGIQNKVLEAMAAGLPVVTTSYVNNGLQAEAGRHLLIADEPEQFVAAVIALLNDRAYRRRLGHAGREFVLSHYRWEEVAERMNGIEQKIARRG</sequence>
<evidence type="ECO:0000259" key="1">
    <source>
        <dbReference type="Pfam" id="PF13579"/>
    </source>
</evidence>
<dbReference type="EC" id="2.4.1.-" evidence="2"/>
<dbReference type="AlphaFoldDB" id="A0A170PDC8"/>
<dbReference type="PANTHER" id="PTHR45947">
    <property type="entry name" value="SULFOQUINOVOSYL TRANSFERASE SQD2"/>
    <property type="match status" value="1"/>
</dbReference>
<gene>
    <name evidence="2" type="ORF">CFX0092_A0076</name>
</gene>
<feature type="domain" description="Glycosyltransferase subfamily 4-like N-terminal" evidence="1">
    <location>
        <begin position="80"/>
        <end position="216"/>
    </location>
</feature>
<dbReference type="SUPFAM" id="SSF53756">
    <property type="entry name" value="UDP-Glycosyltransferase/glycogen phosphorylase"/>
    <property type="match status" value="1"/>
</dbReference>
<dbReference type="Pfam" id="PF13692">
    <property type="entry name" value="Glyco_trans_1_4"/>
    <property type="match status" value="1"/>
</dbReference>